<keyword evidence="1" id="KW-0805">Transcription regulation</keyword>
<evidence type="ECO:0000313" key="5">
    <source>
        <dbReference type="EMBL" id="SIT92906.1"/>
    </source>
</evidence>
<dbReference type="InterPro" id="IPR020449">
    <property type="entry name" value="Tscrpt_reg_AraC-type_HTH"/>
</dbReference>
<dbReference type="PROSITE" id="PS01124">
    <property type="entry name" value="HTH_ARAC_FAMILY_2"/>
    <property type="match status" value="1"/>
</dbReference>
<proteinExistence type="predicted"/>
<dbReference type="PANTHER" id="PTHR47504">
    <property type="entry name" value="RIGHT ORIGIN-BINDING PROTEIN"/>
    <property type="match status" value="1"/>
</dbReference>
<dbReference type="SMART" id="SM00342">
    <property type="entry name" value="HTH_ARAC"/>
    <property type="match status" value="1"/>
</dbReference>
<dbReference type="GO" id="GO:0043565">
    <property type="term" value="F:sequence-specific DNA binding"/>
    <property type="evidence" value="ECO:0007669"/>
    <property type="project" value="InterPro"/>
</dbReference>
<keyword evidence="6" id="KW-1185">Reference proteome</keyword>
<dbReference type="Gene3D" id="3.20.80.10">
    <property type="entry name" value="Regulatory factor, effector binding domain"/>
    <property type="match status" value="1"/>
</dbReference>
<organism evidence="5 6">
    <name type="scientific">Edaphobacillus lindanitolerans</name>
    <dbReference type="NCBI Taxonomy" id="550447"/>
    <lineage>
        <taxon>Bacteria</taxon>
        <taxon>Bacillati</taxon>
        <taxon>Bacillota</taxon>
        <taxon>Bacilli</taxon>
        <taxon>Bacillales</taxon>
        <taxon>Bacillaceae</taxon>
        <taxon>Edaphobacillus</taxon>
    </lineage>
</organism>
<dbReference type="Proteomes" id="UP000187550">
    <property type="component" value="Unassembled WGS sequence"/>
</dbReference>
<dbReference type="GO" id="GO:0003700">
    <property type="term" value="F:DNA-binding transcription factor activity"/>
    <property type="evidence" value="ECO:0007669"/>
    <property type="project" value="InterPro"/>
</dbReference>
<dbReference type="SMART" id="SM00871">
    <property type="entry name" value="AraC_E_bind"/>
    <property type="match status" value="1"/>
</dbReference>
<dbReference type="SUPFAM" id="SSF55136">
    <property type="entry name" value="Probable bacterial effector-binding domain"/>
    <property type="match status" value="1"/>
</dbReference>
<sequence>MTGFSGEARIRCKQGVTDMTWVGSLQAAIDYMEDHLLDDPSMEEIAQQANFSAFHFQRTFAILTEMSVGEYLRRRRLTLAAQELTSSDTKIIDLAYKYGYETPEAFSKAFRRQHGVTPSEARKFMGKLTSYQRLVVQVNLKGAEPLNYKIVDRDAFEVAGVKREFSLVNEQNLAGIPKMWDEVNADGTDELLFKLNNGPIKGVLGVCVGKTASAIDYWIGTAYEGERVDGLSVLEIPASRWAVFEVHGPMPDAMQKVWKQIFSEWFPSSGYAHAGTPELEVYSDEDPSSPDLYSEIWIPIK</sequence>
<dbReference type="PRINTS" id="PR00032">
    <property type="entry name" value="HTHARAC"/>
</dbReference>
<dbReference type="InterPro" id="IPR029441">
    <property type="entry name" value="Cass2"/>
</dbReference>
<evidence type="ECO:0000259" key="4">
    <source>
        <dbReference type="PROSITE" id="PS01124"/>
    </source>
</evidence>
<evidence type="ECO:0000256" key="3">
    <source>
        <dbReference type="ARBA" id="ARBA00023163"/>
    </source>
</evidence>
<gene>
    <name evidence="5" type="ORF">SAMN05428946_2886</name>
</gene>
<dbReference type="AlphaFoldDB" id="A0A1U7PRK9"/>
<dbReference type="Pfam" id="PF14526">
    <property type="entry name" value="Cass2"/>
    <property type="match status" value="1"/>
</dbReference>
<protein>
    <submittedName>
        <fullName evidence="5">AraC family transcriptional regulator</fullName>
    </submittedName>
</protein>
<feature type="domain" description="HTH araC/xylS-type" evidence="4">
    <location>
        <begin position="26"/>
        <end position="124"/>
    </location>
</feature>
<dbReference type="PANTHER" id="PTHR47504:SF5">
    <property type="entry name" value="RIGHT ORIGIN-BINDING PROTEIN"/>
    <property type="match status" value="1"/>
</dbReference>
<dbReference type="Pfam" id="PF12833">
    <property type="entry name" value="HTH_18"/>
    <property type="match status" value="1"/>
</dbReference>
<dbReference type="EMBL" id="FTPL01000005">
    <property type="protein sequence ID" value="SIT92906.1"/>
    <property type="molecule type" value="Genomic_DNA"/>
</dbReference>
<dbReference type="InterPro" id="IPR018060">
    <property type="entry name" value="HTH_AraC"/>
</dbReference>
<accession>A0A1U7PRK9</accession>
<keyword evidence="3" id="KW-0804">Transcription</keyword>
<name>A0A1U7PRK9_9BACI</name>
<evidence type="ECO:0000313" key="6">
    <source>
        <dbReference type="Proteomes" id="UP000187550"/>
    </source>
</evidence>
<reference evidence="6" key="1">
    <citation type="submission" date="2017-01" db="EMBL/GenBank/DDBJ databases">
        <authorList>
            <person name="Varghese N."/>
            <person name="Submissions S."/>
        </authorList>
    </citation>
    <scope>NUCLEOTIDE SEQUENCE [LARGE SCALE GENOMIC DNA]</scope>
    <source>
        <strain evidence="6">MNA4</strain>
    </source>
</reference>
<dbReference type="Gene3D" id="1.10.10.60">
    <property type="entry name" value="Homeodomain-like"/>
    <property type="match status" value="2"/>
</dbReference>
<evidence type="ECO:0000256" key="2">
    <source>
        <dbReference type="ARBA" id="ARBA00023125"/>
    </source>
</evidence>
<dbReference type="SUPFAM" id="SSF46689">
    <property type="entry name" value="Homeodomain-like"/>
    <property type="match status" value="2"/>
</dbReference>
<dbReference type="InterPro" id="IPR010499">
    <property type="entry name" value="AraC_E-bd"/>
</dbReference>
<dbReference type="STRING" id="550447.SAMN05428946_2886"/>
<evidence type="ECO:0000256" key="1">
    <source>
        <dbReference type="ARBA" id="ARBA00023015"/>
    </source>
</evidence>
<dbReference type="PROSITE" id="PS00041">
    <property type="entry name" value="HTH_ARAC_FAMILY_1"/>
    <property type="match status" value="1"/>
</dbReference>
<dbReference type="InterPro" id="IPR011256">
    <property type="entry name" value="Reg_factor_effector_dom_sf"/>
</dbReference>
<dbReference type="InterPro" id="IPR050959">
    <property type="entry name" value="MarA-like"/>
</dbReference>
<dbReference type="InterPro" id="IPR009057">
    <property type="entry name" value="Homeodomain-like_sf"/>
</dbReference>
<keyword evidence="2" id="KW-0238">DNA-binding</keyword>
<dbReference type="InterPro" id="IPR018062">
    <property type="entry name" value="HTH_AraC-typ_CS"/>
</dbReference>